<evidence type="ECO:0000256" key="1">
    <source>
        <dbReference type="SAM" id="Phobius"/>
    </source>
</evidence>
<keyword evidence="1" id="KW-0472">Membrane</keyword>
<sequence length="305" mass="34195">MIRRIIQICLFAGALLTVRQASAQHIHLKASVNRDKILIGEPVLLQLELSAPQGSTHDWFRTDSLPHFEIIEAGKIDTATGVDGDFFKQVLTITSFDSGSWTIPMLSLTVNNNRYLTDSVSIEVGYTPTDPNQPYHDIKEIIEVPEAEPLYINYIIAVVTLIAIAVAAYLLWRKKKKPQEQPVVKASSQNPFERAMGAIQELKAAGTPAGESIKRYYVQLNDILRQYLKDKRFVNTQDAGNRELLLTVRPQLDSDTAHQLEHALQLADAAKFAKYQPDAQTHGQALEAVRLSIEKLEKIDNTVLR</sequence>
<feature type="chain" id="PRO_5002429795" description="Protein BatD" evidence="2">
    <location>
        <begin position="24"/>
        <end position="305"/>
    </location>
</feature>
<feature type="signal peptide" evidence="2">
    <location>
        <begin position="1"/>
        <end position="23"/>
    </location>
</feature>
<reference evidence="3 4" key="1">
    <citation type="submission" date="2015-04" db="EMBL/GenBank/DDBJ databases">
        <title>Whole genome shotgun sequence of Flavihumibacter petaseus NBRC 106054.</title>
        <authorList>
            <person name="Miyazawa S."/>
            <person name="Hosoyama A."/>
            <person name="Hashimoto M."/>
            <person name="Noguchi M."/>
            <person name="Tsuchikane K."/>
            <person name="Ohji S."/>
            <person name="Yamazoe A."/>
            <person name="Ichikawa N."/>
            <person name="Kimura A."/>
            <person name="Fujita N."/>
        </authorList>
    </citation>
    <scope>NUCLEOTIDE SEQUENCE [LARGE SCALE GENOMIC DNA]</scope>
    <source>
        <strain evidence="3 4">NBRC 106054</strain>
    </source>
</reference>
<protein>
    <recommendedName>
        <fullName evidence="5">Protein BatD</fullName>
    </recommendedName>
</protein>
<evidence type="ECO:0008006" key="5">
    <source>
        <dbReference type="Google" id="ProtNLM"/>
    </source>
</evidence>
<name>A0A0E9MVU7_9BACT</name>
<gene>
    <name evidence="3" type="ORF">FPE01S_01_07280</name>
</gene>
<organism evidence="3 4">
    <name type="scientific">Flavihumibacter petaseus NBRC 106054</name>
    <dbReference type="NCBI Taxonomy" id="1220578"/>
    <lineage>
        <taxon>Bacteria</taxon>
        <taxon>Pseudomonadati</taxon>
        <taxon>Bacteroidota</taxon>
        <taxon>Chitinophagia</taxon>
        <taxon>Chitinophagales</taxon>
        <taxon>Chitinophagaceae</taxon>
        <taxon>Flavihumibacter</taxon>
    </lineage>
</organism>
<accession>A0A0E9MVU7</accession>
<evidence type="ECO:0000256" key="2">
    <source>
        <dbReference type="SAM" id="SignalP"/>
    </source>
</evidence>
<feature type="transmembrane region" description="Helical" evidence="1">
    <location>
        <begin position="151"/>
        <end position="172"/>
    </location>
</feature>
<evidence type="ECO:0000313" key="4">
    <source>
        <dbReference type="Proteomes" id="UP000033121"/>
    </source>
</evidence>
<proteinExistence type="predicted"/>
<comment type="caution">
    <text evidence="3">The sequence shown here is derived from an EMBL/GenBank/DDBJ whole genome shotgun (WGS) entry which is preliminary data.</text>
</comment>
<keyword evidence="1" id="KW-0812">Transmembrane</keyword>
<dbReference type="AlphaFoldDB" id="A0A0E9MVU7"/>
<dbReference type="RefSeq" id="WP_046367528.1">
    <property type="nucleotide sequence ID" value="NZ_BBWV01000001.1"/>
</dbReference>
<dbReference type="Proteomes" id="UP000033121">
    <property type="component" value="Unassembled WGS sequence"/>
</dbReference>
<dbReference type="EMBL" id="BBWV01000001">
    <property type="protein sequence ID" value="GAO41714.1"/>
    <property type="molecule type" value="Genomic_DNA"/>
</dbReference>
<dbReference type="OrthoDB" id="9807384at2"/>
<dbReference type="STRING" id="1220578.FPE01S_01_07280"/>
<keyword evidence="4" id="KW-1185">Reference proteome</keyword>
<keyword evidence="2" id="KW-0732">Signal</keyword>
<evidence type="ECO:0000313" key="3">
    <source>
        <dbReference type="EMBL" id="GAO41714.1"/>
    </source>
</evidence>
<keyword evidence="1" id="KW-1133">Transmembrane helix</keyword>